<keyword evidence="1" id="KW-0732">Signal</keyword>
<reference evidence="2" key="1">
    <citation type="submission" date="2021-03" db="EMBL/GenBank/DDBJ databases">
        <authorList>
            <person name="Wang G."/>
        </authorList>
    </citation>
    <scope>NUCLEOTIDE SEQUENCE</scope>
    <source>
        <strain evidence="2">KCTC 12899</strain>
    </source>
</reference>
<dbReference type="AlphaFoldDB" id="A0A8J7U2Z9"/>
<dbReference type="RefSeq" id="WP_207859752.1">
    <property type="nucleotide sequence ID" value="NZ_JAFREP010000014.1"/>
</dbReference>
<name>A0A8J7U2Z9_9BACT</name>
<accession>A0A8J7U2Z9</accession>
<protein>
    <recommendedName>
        <fullName evidence="4">Secreted protein</fullName>
    </recommendedName>
</protein>
<dbReference type="Proteomes" id="UP000664417">
    <property type="component" value="Unassembled WGS sequence"/>
</dbReference>
<proteinExistence type="predicted"/>
<organism evidence="2 3">
    <name type="scientific">Acanthopleuribacter pedis</name>
    <dbReference type="NCBI Taxonomy" id="442870"/>
    <lineage>
        <taxon>Bacteria</taxon>
        <taxon>Pseudomonadati</taxon>
        <taxon>Acidobacteriota</taxon>
        <taxon>Holophagae</taxon>
        <taxon>Acanthopleuribacterales</taxon>
        <taxon>Acanthopleuribacteraceae</taxon>
        <taxon>Acanthopleuribacter</taxon>
    </lineage>
</organism>
<sequence>MKFAAVGLLAVNFWLSLWCCCHVPLPLSAEVQNETGMNCHAEPQPAPPSHGCCSTQSGENAAAEDAAPEVIVQAPCGCDDHGDAFTPALTLTGNADLNADFVPAPNALYDSVVFLRFPAALTQYHDRDGPLAPFVLQPKLTVLSRFLI</sequence>
<evidence type="ECO:0008006" key="4">
    <source>
        <dbReference type="Google" id="ProtNLM"/>
    </source>
</evidence>
<evidence type="ECO:0000313" key="2">
    <source>
        <dbReference type="EMBL" id="MBO1319848.1"/>
    </source>
</evidence>
<evidence type="ECO:0000256" key="1">
    <source>
        <dbReference type="SAM" id="SignalP"/>
    </source>
</evidence>
<comment type="caution">
    <text evidence="2">The sequence shown here is derived from an EMBL/GenBank/DDBJ whole genome shotgun (WGS) entry which is preliminary data.</text>
</comment>
<feature type="signal peptide" evidence="1">
    <location>
        <begin position="1"/>
        <end position="29"/>
    </location>
</feature>
<feature type="chain" id="PRO_5035299666" description="Secreted protein" evidence="1">
    <location>
        <begin position="30"/>
        <end position="148"/>
    </location>
</feature>
<evidence type="ECO:0000313" key="3">
    <source>
        <dbReference type="Proteomes" id="UP000664417"/>
    </source>
</evidence>
<dbReference type="EMBL" id="JAFREP010000014">
    <property type="protein sequence ID" value="MBO1319848.1"/>
    <property type="molecule type" value="Genomic_DNA"/>
</dbReference>
<gene>
    <name evidence="2" type="ORF">J3U88_15335</name>
</gene>
<keyword evidence="3" id="KW-1185">Reference proteome</keyword>